<feature type="non-terminal residue" evidence="2">
    <location>
        <position position="157"/>
    </location>
</feature>
<dbReference type="EMBL" id="DVHK01000085">
    <property type="protein sequence ID" value="HIR67205.1"/>
    <property type="molecule type" value="Genomic_DNA"/>
</dbReference>
<evidence type="ECO:0000313" key="2">
    <source>
        <dbReference type="EMBL" id="HIR67205.1"/>
    </source>
</evidence>
<gene>
    <name evidence="2" type="ORF">IAB94_04035</name>
</gene>
<dbReference type="PANTHER" id="PTHR33608:SF7">
    <property type="entry name" value="DUF58 DOMAIN-CONTAINING PROTEIN"/>
    <property type="match status" value="1"/>
</dbReference>
<accession>A0A9D1J985</accession>
<organism evidence="2 3">
    <name type="scientific">Candidatus Coproplasma avicola</name>
    <dbReference type="NCBI Taxonomy" id="2840744"/>
    <lineage>
        <taxon>Bacteria</taxon>
        <taxon>Bacillati</taxon>
        <taxon>Bacillota</taxon>
        <taxon>Clostridia</taxon>
        <taxon>Eubacteriales</taxon>
        <taxon>Candidatus Coproplasma</taxon>
    </lineage>
</organism>
<name>A0A9D1J985_9FIRM</name>
<dbReference type="Proteomes" id="UP000823913">
    <property type="component" value="Unassembled WGS sequence"/>
</dbReference>
<feature type="domain" description="DUF58" evidence="1">
    <location>
        <begin position="46"/>
        <end position="129"/>
    </location>
</feature>
<sequence length="157" mass="17989">MAKFVINEEFLQQVETLQILIKNNIAGLFGGNHRTRNFGSSCEFADYRDYIAGDDITKIDWNAFARFEKLYLKLFLDERQMHTRIYIDASRSMDYGKGRKAEQALRIAALIAYVSVCDMDKVSVYAIHGGTVEEVFVGVHGKDMYLEQIGKLNDIVF</sequence>
<reference evidence="2" key="1">
    <citation type="submission" date="2020-10" db="EMBL/GenBank/DDBJ databases">
        <authorList>
            <person name="Gilroy R."/>
        </authorList>
    </citation>
    <scope>NUCLEOTIDE SEQUENCE</scope>
    <source>
        <strain evidence="2">ChiW16-3235</strain>
    </source>
</reference>
<dbReference type="AlphaFoldDB" id="A0A9D1J985"/>
<reference evidence="2" key="2">
    <citation type="journal article" date="2021" name="PeerJ">
        <title>Extensive microbial diversity within the chicken gut microbiome revealed by metagenomics and culture.</title>
        <authorList>
            <person name="Gilroy R."/>
            <person name="Ravi A."/>
            <person name="Getino M."/>
            <person name="Pursley I."/>
            <person name="Horton D.L."/>
            <person name="Alikhan N.F."/>
            <person name="Baker D."/>
            <person name="Gharbi K."/>
            <person name="Hall N."/>
            <person name="Watson M."/>
            <person name="Adriaenssens E.M."/>
            <person name="Foster-Nyarko E."/>
            <person name="Jarju S."/>
            <person name="Secka A."/>
            <person name="Antonio M."/>
            <person name="Oren A."/>
            <person name="Chaudhuri R.R."/>
            <person name="La Ragione R."/>
            <person name="Hildebrand F."/>
            <person name="Pallen M.J."/>
        </authorList>
    </citation>
    <scope>NUCLEOTIDE SEQUENCE</scope>
    <source>
        <strain evidence="2">ChiW16-3235</strain>
    </source>
</reference>
<protein>
    <submittedName>
        <fullName evidence="2">DUF58 domain-containing protein</fullName>
    </submittedName>
</protein>
<evidence type="ECO:0000259" key="1">
    <source>
        <dbReference type="Pfam" id="PF01882"/>
    </source>
</evidence>
<dbReference type="Pfam" id="PF01882">
    <property type="entry name" value="DUF58"/>
    <property type="match status" value="1"/>
</dbReference>
<dbReference type="InterPro" id="IPR002881">
    <property type="entry name" value="DUF58"/>
</dbReference>
<proteinExistence type="predicted"/>
<dbReference type="PANTHER" id="PTHR33608">
    <property type="entry name" value="BLL2464 PROTEIN"/>
    <property type="match status" value="1"/>
</dbReference>
<evidence type="ECO:0000313" key="3">
    <source>
        <dbReference type="Proteomes" id="UP000823913"/>
    </source>
</evidence>
<comment type="caution">
    <text evidence="2">The sequence shown here is derived from an EMBL/GenBank/DDBJ whole genome shotgun (WGS) entry which is preliminary data.</text>
</comment>